<feature type="domain" description="LD-carboxypeptidase C-terminal" evidence="5">
    <location>
        <begin position="199"/>
        <end position="319"/>
    </location>
</feature>
<dbReference type="PANTHER" id="PTHR30237:SF5">
    <property type="entry name" value="CARBOXYPEPTIDASE VC_A0337-RELATED"/>
    <property type="match status" value="1"/>
</dbReference>
<dbReference type="Pfam" id="PF17676">
    <property type="entry name" value="Peptidase_S66C"/>
    <property type="match status" value="1"/>
</dbReference>
<feature type="domain" description="LD-carboxypeptidase N-terminal" evidence="4">
    <location>
        <begin position="13"/>
        <end position="128"/>
    </location>
</feature>
<comment type="caution">
    <text evidence="6">The sequence shown here is derived from an EMBL/GenBank/DDBJ whole genome shotgun (WGS) entry which is preliminary data.</text>
</comment>
<dbReference type="InterPro" id="IPR040449">
    <property type="entry name" value="Peptidase_S66_N"/>
</dbReference>
<dbReference type="InterPro" id="IPR029062">
    <property type="entry name" value="Class_I_gatase-like"/>
</dbReference>
<evidence type="ECO:0000256" key="2">
    <source>
        <dbReference type="ARBA" id="ARBA00022801"/>
    </source>
</evidence>
<dbReference type="Proteomes" id="UP000294843">
    <property type="component" value="Unassembled WGS sequence"/>
</dbReference>
<dbReference type="GO" id="GO:0004180">
    <property type="term" value="F:carboxypeptidase activity"/>
    <property type="evidence" value="ECO:0007669"/>
    <property type="project" value="UniProtKB-KW"/>
</dbReference>
<dbReference type="InterPro" id="IPR027478">
    <property type="entry name" value="LdcA_N"/>
</dbReference>
<dbReference type="InterPro" id="IPR040921">
    <property type="entry name" value="Peptidase_S66C"/>
</dbReference>
<evidence type="ECO:0000256" key="1">
    <source>
        <dbReference type="ARBA" id="ARBA00010233"/>
    </source>
</evidence>
<feature type="active site" description="Charge relay system" evidence="3">
    <location>
        <position position="239"/>
    </location>
</feature>
<protein>
    <submittedName>
        <fullName evidence="6">LD-carboxypeptidase</fullName>
    </submittedName>
</protein>
<dbReference type="InterPro" id="IPR003507">
    <property type="entry name" value="S66_fam"/>
</dbReference>
<reference evidence="6 7" key="1">
    <citation type="submission" date="2019-01" db="EMBL/GenBank/DDBJ databases">
        <title>Draft genome sequences of the type strains of six Macrococcus species.</title>
        <authorList>
            <person name="Mazhar S."/>
            <person name="Altermann E."/>
            <person name="Hill C."/>
            <person name="Mcauliffe O."/>
        </authorList>
    </citation>
    <scope>NUCLEOTIDE SEQUENCE [LARGE SCALE GENOMIC DNA]</scope>
    <source>
        <strain evidence="6 7">ATCC 51825</strain>
    </source>
</reference>
<keyword evidence="6" id="KW-0645">Protease</keyword>
<dbReference type="PIRSF" id="PIRSF028757">
    <property type="entry name" value="LD-carboxypeptidase"/>
    <property type="match status" value="1"/>
</dbReference>
<comment type="similarity">
    <text evidence="1">Belongs to the peptidase S66 family.</text>
</comment>
<accession>A0A4R6BYE9</accession>
<keyword evidence="7" id="KW-1185">Reference proteome</keyword>
<evidence type="ECO:0000313" key="6">
    <source>
        <dbReference type="EMBL" id="TDM13451.1"/>
    </source>
</evidence>
<dbReference type="OrthoDB" id="9807329at2"/>
<evidence type="ECO:0000313" key="7">
    <source>
        <dbReference type="Proteomes" id="UP000294843"/>
    </source>
</evidence>
<gene>
    <name evidence="6" type="ORF">ERX55_09385</name>
</gene>
<feature type="active site" description="Charge relay system" evidence="3">
    <location>
        <position position="306"/>
    </location>
</feature>
<evidence type="ECO:0000259" key="5">
    <source>
        <dbReference type="Pfam" id="PF17676"/>
    </source>
</evidence>
<organism evidence="6 7">
    <name type="scientific">Macrococcus bovicus</name>
    <dbReference type="NCBI Taxonomy" id="69968"/>
    <lineage>
        <taxon>Bacteria</taxon>
        <taxon>Bacillati</taxon>
        <taxon>Bacillota</taxon>
        <taxon>Bacilli</taxon>
        <taxon>Bacillales</taxon>
        <taxon>Staphylococcaceae</taxon>
        <taxon>Macrococcus</taxon>
    </lineage>
</organism>
<evidence type="ECO:0000256" key="3">
    <source>
        <dbReference type="PIRSR" id="PIRSR028757-1"/>
    </source>
</evidence>
<dbReference type="SUPFAM" id="SSF52317">
    <property type="entry name" value="Class I glutamine amidotransferase-like"/>
    <property type="match status" value="1"/>
</dbReference>
<dbReference type="Gene3D" id="3.40.50.10740">
    <property type="entry name" value="Class I glutamine amidotransferase-like"/>
    <property type="match status" value="1"/>
</dbReference>
<keyword evidence="6" id="KW-0121">Carboxypeptidase</keyword>
<dbReference type="Gene3D" id="3.50.30.60">
    <property type="entry name" value="LD-carboxypeptidase A C-terminal domain-like"/>
    <property type="match status" value="1"/>
</dbReference>
<dbReference type="EMBL" id="SCWF01000011">
    <property type="protein sequence ID" value="TDM13451.1"/>
    <property type="molecule type" value="Genomic_DNA"/>
</dbReference>
<dbReference type="InterPro" id="IPR027461">
    <property type="entry name" value="Carboxypeptidase_A_C_sf"/>
</dbReference>
<feature type="active site" description="Nucleophile" evidence="3">
    <location>
        <position position="108"/>
    </location>
</feature>
<proteinExistence type="inferred from homology"/>
<dbReference type="AlphaFoldDB" id="A0A4R6BYE9"/>
<dbReference type="CDD" id="cd07062">
    <property type="entry name" value="Peptidase_S66_mccF_like"/>
    <property type="match status" value="1"/>
</dbReference>
<evidence type="ECO:0000259" key="4">
    <source>
        <dbReference type="Pfam" id="PF02016"/>
    </source>
</evidence>
<sequence>MIKYPILEGNFTIGVTAPSSGLTETMYGYIHDIKKRFSNHEINIAPTTLMQHKAKSTEADVRASELNAFFKDHTTDIIIPPFGGELALEIINKIDYRQLRTKWLLGYSDISTILLAITLKTGIATAHGPNLVDLRGVYSDSTTDMWTKVLKTKTGGKVIQCSSEKYQSKWDHNNPTECVFNLDSPTEWKVVNEDEVQIEGRLLGGCTDVIHHLIGTPFGDVNKFRETFINNDAVIWYLENCEASSTEFRRTLLQMQLAGWFDNCSGLLFGRTRVVDDIEGYTIDDVYKDLAEELKMPVIYDIDCGHMPPQMTFINGAYAIVECKNGNGKLTQRFI</sequence>
<dbReference type="SUPFAM" id="SSF141986">
    <property type="entry name" value="LD-carboxypeptidase A C-terminal domain-like"/>
    <property type="match status" value="1"/>
</dbReference>
<dbReference type="PANTHER" id="PTHR30237">
    <property type="entry name" value="MURAMOYLTETRAPEPTIDE CARBOXYPEPTIDASE"/>
    <property type="match status" value="1"/>
</dbReference>
<keyword evidence="2" id="KW-0378">Hydrolase</keyword>
<name>A0A4R6BYE9_9STAP</name>
<dbReference type="Pfam" id="PF02016">
    <property type="entry name" value="Peptidase_S66"/>
    <property type="match status" value="1"/>
</dbReference>